<dbReference type="SFLD" id="SFLDG01140">
    <property type="entry name" value="C2.B:_Phosphomannomutase_and_P"/>
    <property type="match status" value="1"/>
</dbReference>
<dbReference type="KEGG" id="cint:HZF06_17540"/>
<dbReference type="SUPFAM" id="SSF56784">
    <property type="entry name" value="HAD-like"/>
    <property type="match status" value="1"/>
</dbReference>
<dbReference type="CDD" id="cd07516">
    <property type="entry name" value="HAD_Pase"/>
    <property type="match status" value="1"/>
</dbReference>
<evidence type="ECO:0000313" key="1">
    <source>
        <dbReference type="EMBL" id="QLY78870.1"/>
    </source>
</evidence>
<dbReference type="NCBIfam" id="TIGR01484">
    <property type="entry name" value="HAD-SF-IIB"/>
    <property type="match status" value="1"/>
</dbReference>
<dbReference type="SFLD" id="SFLDS00003">
    <property type="entry name" value="Haloacid_Dehalogenase"/>
    <property type="match status" value="1"/>
</dbReference>
<dbReference type="SFLD" id="SFLDG01144">
    <property type="entry name" value="C2.B.4:_PGP_Like"/>
    <property type="match status" value="1"/>
</dbReference>
<protein>
    <submittedName>
        <fullName evidence="1">HAD family phosphatase</fullName>
    </submittedName>
</protein>
<dbReference type="GO" id="GO:0016791">
    <property type="term" value="F:phosphatase activity"/>
    <property type="evidence" value="ECO:0007669"/>
    <property type="project" value="TreeGrafter"/>
</dbReference>
<name>A0A7D6VSP3_9CLOT</name>
<accession>A0A7D6VSP3</accession>
<dbReference type="GO" id="GO:0005829">
    <property type="term" value="C:cytosol"/>
    <property type="evidence" value="ECO:0007669"/>
    <property type="project" value="TreeGrafter"/>
</dbReference>
<dbReference type="Proteomes" id="UP000512286">
    <property type="component" value="Chromosome"/>
</dbReference>
<dbReference type="InterPro" id="IPR036412">
    <property type="entry name" value="HAD-like_sf"/>
</dbReference>
<dbReference type="PANTHER" id="PTHR10000">
    <property type="entry name" value="PHOSPHOSERINE PHOSPHATASE"/>
    <property type="match status" value="1"/>
</dbReference>
<dbReference type="AlphaFoldDB" id="A0A7D6VSP3"/>
<dbReference type="Gene3D" id="3.40.50.1000">
    <property type="entry name" value="HAD superfamily/HAD-like"/>
    <property type="match status" value="1"/>
</dbReference>
<dbReference type="PROSITE" id="PS01229">
    <property type="entry name" value="COF_2"/>
    <property type="match status" value="1"/>
</dbReference>
<dbReference type="PANTHER" id="PTHR10000:SF8">
    <property type="entry name" value="HAD SUPERFAMILY HYDROLASE-LIKE, TYPE 3"/>
    <property type="match status" value="1"/>
</dbReference>
<dbReference type="Gene3D" id="3.30.1240.10">
    <property type="match status" value="1"/>
</dbReference>
<dbReference type="InterPro" id="IPR000150">
    <property type="entry name" value="Cof"/>
</dbReference>
<dbReference type="RefSeq" id="WP_181601134.1">
    <property type="nucleotide sequence ID" value="NZ_CP059378.1"/>
</dbReference>
<dbReference type="NCBIfam" id="TIGR00099">
    <property type="entry name" value="Cof-subfamily"/>
    <property type="match status" value="1"/>
</dbReference>
<dbReference type="EMBL" id="CP059378">
    <property type="protein sequence ID" value="QLY78870.1"/>
    <property type="molecule type" value="Genomic_DNA"/>
</dbReference>
<organism evidence="1 2">
    <name type="scientific">Clostridium intestinale</name>
    <dbReference type="NCBI Taxonomy" id="36845"/>
    <lineage>
        <taxon>Bacteria</taxon>
        <taxon>Bacillati</taxon>
        <taxon>Bacillota</taxon>
        <taxon>Clostridia</taxon>
        <taxon>Eubacteriales</taxon>
        <taxon>Clostridiaceae</taxon>
        <taxon>Clostridium</taxon>
    </lineage>
</organism>
<proteinExistence type="predicted"/>
<dbReference type="Pfam" id="PF08282">
    <property type="entry name" value="Hydrolase_3"/>
    <property type="match status" value="1"/>
</dbReference>
<dbReference type="PRINTS" id="PR00119">
    <property type="entry name" value="CATATPASE"/>
</dbReference>
<reference evidence="1 2" key="1">
    <citation type="submission" date="2020-07" db="EMBL/GenBank/DDBJ databases">
        <title>Electron transfer.</title>
        <authorList>
            <person name="Huang L."/>
            <person name="Liu X."/>
            <person name="Zhou S."/>
        </authorList>
    </citation>
    <scope>NUCLEOTIDE SEQUENCE [LARGE SCALE GENOMIC DNA]</scope>
    <source>
        <strain evidence="1 2">Lx1</strain>
    </source>
</reference>
<dbReference type="InterPro" id="IPR023214">
    <property type="entry name" value="HAD_sf"/>
</dbReference>
<gene>
    <name evidence="1" type="ORF">HZF06_17540</name>
</gene>
<evidence type="ECO:0000313" key="2">
    <source>
        <dbReference type="Proteomes" id="UP000512286"/>
    </source>
</evidence>
<dbReference type="InterPro" id="IPR006379">
    <property type="entry name" value="HAD-SF_hydro_IIB"/>
</dbReference>
<sequence length="272" mass="31228">MRKFKMVCLDIDGTLLNSRHKISKKTKNIIKIISKEENITVILVSARMPKGILPFHKELGIIEPIICYSGSLIIDEKREVLTTKEIEIEDIKNIYNTAKDENIHISLYRDNEWFVEEIDEWVRQESEITKIIPTIINFQELIEVWRKEKKGANKILSMSDVENISRLADKLKGEKFEGLNIYPSKTTYLEIMTKKASKTSAIEFLCNKLNIEKEEVIAIGDNYNDMDMLQYAGVGIAMGNAPDIVKEKADDITATNDEDGVAKALEKYFLYN</sequence>
<dbReference type="GO" id="GO:0000287">
    <property type="term" value="F:magnesium ion binding"/>
    <property type="evidence" value="ECO:0007669"/>
    <property type="project" value="TreeGrafter"/>
</dbReference>